<reference evidence="3 4" key="2">
    <citation type="journal article" date="2007" name="Genome Biol.">
        <title>Assembly of the Candida albicans genome into sixteen supercontigs aligned on the eight chromosomes.</title>
        <authorList>
            <person name="van het Hoog M."/>
            <person name="Rast T.J."/>
            <person name="Martchenko M."/>
            <person name="Grindle S."/>
            <person name="Dignard D."/>
            <person name="Hogues H."/>
            <person name="Cuomo C."/>
            <person name="Berriman M."/>
            <person name="Scherer S."/>
            <person name="Magee B.B."/>
            <person name="Whiteway M."/>
            <person name="Chibana H."/>
            <person name="Nantel A."/>
            <person name="Magee P.T."/>
        </authorList>
    </citation>
    <scope>GENOME REANNOTATION</scope>
    <source>
        <strain evidence="4">SC5314 / ATCC MYA-2876</strain>
    </source>
</reference>
<name>A0A1D8PJ28_CANAL</name>
<feature type="coiled-coil region" evidence="1">
    <location>
        <begin position="143"/>
        <end position="174"/>
    </location>
</feature>
<gene>
    <name evidence="2 3" type="primary">PRM9</name>
    <name evidence="3" type="ordered locus">CAALFM_C301040CA</name>
    <name evidence="2" type="ordered locus">orf19.10044</name>
</gene>
<dbReference type="InParanoid" id="A0A1D8PJ28"/>
<dbReference type="Proteomes" id="UP000000559">
    <property type="component" value="Chromosome 3"/>
</dbReference>
<proteinExistence type="predicted"/>
<dbReference type="EMBL" id="CP017625">
    <property type="protein sequence ID" value="AOW28150.1"/>
    <property type="molecule type" value="Genomic_DNA"/>
</dbReference>
<keyword evidence="1" id="KW-0175">Coiled coil</keyword>
<keyword evidence="4" id="KW-1185">Reference proteome</keyword>
<evidence type="ECO:0000256" key="1">
    <source>
        <dbReference type="SAM" id="Coils"/>
    </source>
</evidence>
<dbReference type="OrthoDB" id="4065753at2759"/>
<dbReference type="AlphaFoldDB" id="A0A1D8PJ28"/>
<reference evidence="3 4" key="1">
    <citation type="journal article" date="2004" name="Proc. Natl. Acad. Sci. U.S.A.">
        <title>The diploid genome sequence of Candida albicans.</title>
        <authorList>
            <person name="Jones T."/>
            <person name="Federspiel N.A."/>
            <person name="Chibana H."/>
            <person name="Dungan J."/>
            <person name="Kalman S."/>
            <person name="Magee B.B."/>
            <person name="Newport G."/>
            <person name="Thorstenson Y.R."/>
            <person name="Agabian N."/>
            <person name="Magee P.T."/>
            <person name="Davis R.W."/>
            <person name="Scherer S."/>
        </authorList>
    </citation>
    <scope>NUCLEOTIDE SEQUENCE [LARGE SCALE GENOMIC DNA]</scope>
    <source>
        <strain evidence="4">SC5314 / ATCC MYA-2876</strain>
    </source>
</reference>
<evidence type="ECO:0000313" key="4">
    <source>
        <dbReference type="Proteomes" id="UP000000559"/>
    </source>
</evidence>
<sequence>MNLFSKLDNNESNKESNLILFSDFLPEVLSFTTSENERIQDLYLQLCSLFNHHSYNEILFLLPQLSSFSMLPPIINLIIGATMIKLGRLDSGFRELAVAIIMSSRGEQRISFLIVAATLHAELNDKERVQGYLGEILDLSRQVVQSGEEFDIVKENLEELENTLLIKLENVKDKEPLKYKSFEEQIFELNRLKRFYPEATFTGKCQLIVTKVHSAEILLERWSRDRKPLKVDPLKLLLEAILVCGPEISYCGIRKMEPVINQYIEFLENDGKKDTSGLAPILRSVSLFGKRANDSTLELGKNSKIPINSATRITIIKGYMCMLRCQYVEAENYFTQSLNDIPNEHHSQLSLLKCYNQMRETGIFKKKELELMLHNVQKLELDGSLKQQILAKIYHDLHNIEGNFKSKKSGKKKNGILRLNQWNDYLKLSVETYIQAIIMAPVDDLFIPSLYDQILFLLIVNKINIRVIAFFYQIRYHFAIRADYEYLYIPGVLDDFDPTSVGGEIIYDIKQYLEKGIINGATVLKEDHADYVKYWMKEYRKEHKVTQAIKYYYDKVFMET</sequence>
<reference evidence="3 4" key="3">
    <citation type="journal article" date="2013" name="Genome Biol.">
        <title>Assembly of a phased diploid Candida albicans genome facilitates allele-specific measurements and provides a simple model for repeat and indel structure.</title>
        <authorList>
            <person name="Muzzey D."/>
            <person name="Schwartz K."/>
            <person name="Weissman J.S."/>
            <person name="Sherlock G."/>
        </authorList>
    </citation>
    <scope>NUCLEOTIDE SEQUENCE [LARGE SCALE GENOMIC DNA]</scope>
    <source>
        <strain evidence="4">SC5314 / ATCC MYA-2876</strain>
    </source>
</reference>
<dbReference type="CGD" id="CAL0000184047">
    <property type="gene designation" value="PRM9"/>
</dbReference>
<dbReference type="VEuPathDB" id="FungiDB:C3_01040C_A"/>
<dbReference type="GeneID" id="30515173"/>
<accession>A0A1D8PJ28</accession>
<protein>
    <submittedName>
        <fullName evidence="3">Prm9p</fullName>
    </submittedName>
</protein>
<dbReference type="KEGG" id="cal:CAALFM_C301040CA"/>
<evidence type="ECO:0000313" key="2">
    <source>
        <dbReference type="CGD" id="CAL0000184047"/>
    </source>
</evidence>
<dbReference type="STRING" id="237561.A0A1D8PJ28"/>
<dbReference type="RefSeq" id="XP_019330825.1">
    <property type="nucleotide sequence ID" value="XM_019475280.1"/>
</dbReference>
<organism evidence="3 4">
    <name type="scientific">Candida albicans (strain SC5314 / ATCC MYA-2876)</name>
    <name type="common">Yeast</name>
    <dbReference type="NCBI Taxonomy" id="237561"/>
    <lineage>
        <taxon>Eukaryota</taxon>
        <taxon>Fungi</taxon>
        <taxon>Dikarya</taxon>
        <taxon>Ascomycota</taxon>
        <taxon>Saccharomycotina</taxon>
        <taxon>Pichiomycetes</taxon>
        <taxon>Debaryomycetaceae</taxon>
        <taxon>Candida/Lodderomyces clade</taxon>
        <taxon>Candida</taxon>
    </lineage>
</organism>
<evidence type="ECO:0000313" key="3">
    <source>
        <dbReference type="EMBL" id="AOW28150.1"/>
    </source>
</evidence>
<dbReference type="SMR" id="A0A1D8PJ28"/>